<sequence>MTWDILIGDRTYSSWSLRGWLLFAGFETPVNVYHGRMYSDELEALKTDFGAGRLVPQMRRGDVRVWDTLAMAETLADENPAMWPSDPAQRALARAMTAEMHSGFGALRNDCTMNLRHAYEGFEPSDAVRKDVARIEELWSTAHAMADGGPWLFGAYSIADVFYAPVATRIATYRLPVGAVAAEYVKTTLSHLPLRQWRARGIAENYVQPGYDLELPRMPWPGPTAPAGRVIEGVDPINKTCPFSGKPVRADSIGFINGAPIGFCNTFCRDKAIADPGAWPELSAMDGFCHAVEDRLAIDD</sequence>
<evidence type="ECO:0000313" key="1">
    <source>
        <dbReference type="EMBL" id="SPF30571.1"/>
    </source>
</evidence>
<dbReference type="InterPro" id="IPR036282">
    <property type="entry name" value="Glutathione-S-Trfase_C_sf"/>
</dbReference>
<dbReference type="OrthoDB" id="9799538at2"/>
<dbReference type="Proteomes" id="UP000244932">
    <property type="component" value="Unassembled WGS sequence"/>
</dbReference>
<evidence type="ECO:0008006" key="3">
    <source>
        <dbReference type="Google" id="ProtNLM"/>
    </source>
</evidence>
<proteinExistence type="predicted"/>
<name>A0A2R8AE86_9RHOB</name>
<gene>
    <name evidence="1" type="ORF">POI8812_02910</name>
</gene>
<evidence type="ECO:0000313" key="2">
    <source>
        <dbReference type="Proteomes" id="UP000244932"/>
    </source>
</evidence>
<dbReference type="AlphaFoldDB" id="A0A2R8AE86"/>
<keyword evidence="2" id="KW-1185">Reference proteome</keyword>
<dbReference type="SUPFAM" id="SSF47616">
    <property type="entry name" value="GST C-terminal domain-like"/>
    <property type="match status" value="1"/>
</dbReference>
<dbReference type="Gene3D" id="1.20.1050.10">
    <property type="match status" value="1"/>
</dbReference>
<dbReference type="CDD" id="cd03194">
    <property type="entry name" value="GST_C_3"/>
    <property type="match status" value="1"/>
</dbReference>
<organism evidence="1 2">
    <name type="scientific">Pontivivens insulae</name>
    <dbReference type="NCBI Taxonomy" id="1639689"/>
    <lineage>
        <taxon>Bacteria</taxon>
        <taxon>Pseudomonadati</taxon>
        <taxon>Pseudomonadota</taxon>
        <taxon>Alphaproteobacteria</taxon>
        <taxon>Rhodobacterales</taxon>
        <taxon>Paracoccaceae</taxon>
        <taxon>Pontivivens</taxon>
    </lineage>
</organism>
<protein>
    <recommendedName>
        <fullName evidence="3">GST N-terminal domain-containing protein</fullName>
    </recommendedName>
</protein>
<reference evidence="1 2" key="1">
    <citation type="submission" date="2018-03" db="EMBL/GenBank/DDBJ databases">
        <authorList>
            <person name="Keele B.F."/>
        </authorList>
    </citation>
    <scope>NUCLEOTIDE SEQUENCE [LARGE SCALE GENOMIC DNA]</scope>
    <source>
        <strain evidence="1 2">CeCT 8812</strain>
    </source>
</reference>
<accession>A0A2R8AE86</accession>
<dbReference type="EMBL" id="OMKW01000004">
    <property type="protein sequence ID" value="SPF30571.1"/>
    <property type="molecule type" value="Genomic_DNA"/>
</dbReference>